<evidence type="ECO:0000256" key="2">
    <source>
        <dbReference type="SAM" id="MobiDB-lite"/>
    </source>
</evidence>
<dbReference type="PANTHER" id="PTHR47784:SF14">
    <property type="entry name" value="ZN(II)2CYS6 TRANSCRIPTION FACTOR (EUROFUNG)"/>
    <property type="match status" value="1"/>
</dbReference>
<dbReference type="Proteomes" id="UP000683417">
    <property type="component" value="Unassembled WGS sequence"/>
</dbReference>
<accession>A0A9W4GDD3</accession>
<dbReference type="SMART" id="SM00066">
    <property type="entry name" value="GAL4"/>
    <property type="match status" value="1"/>
</dbReference>
<evidence type="ECO:0000256" key="1">
    <source>
        <dbReference type="ARBA" id="ARBA00023242"/>
    </source>
</evidence>
<dbReference type="EMBL" id="CAJHIT010000005">
    <property type="protein sequence ID" value="CAD6501427.1"/>
    <property type="molecule type" value="Genomic_DNA"/>
</dbReference>
<dbReference type="AlphaFoldDB" id="A0A9W4GDD3"/>
<reference evidence="4" key="1">
    <citation type="submission" date="2020-10" db="EMBL/GenBank/DDBJ databases">
        <authorList>
            <person name="Muller C M."/>
        </authorList>
    </citation>
    <scope>NUCLEOTIDE SEQUENCE</scope>
    <source>
        <strain evidence="4">THUN-12</strain>
    </source>
</reference>
<proteinExistence type="predicted"/>
<organism evidence="4 5">
    <name type="scientific">Blumeria graminis f. sp. triticale</name>
    <dbReference type="NCBI Taxonomy" id="1689686"/>
    <lineage>
        <taxon>Eukaryota</taxon>
        <taxon>Fungi</taxon>
        <taxon>Dikarya</taxon>
        <taxon>Ascomycota</taxon>
        <taxon>Pezizomycotina</taxon>
        <taxon>Leotiomycetes</taxon>
        <taxon>Erysiphales</taxon>
        <taxon>Erysiphaceae</taxon>
        <taxon>Blumeria</taxon>
    </lineage>
</organism>
<dbReference type="Pfam" id="PF00172">
    <property type="entry name" value="Zn_clus"/>
    <property type="match status" value="1"/>
</dbReference>
<gene>
    <name evidence="4" type="ORF">BGTH12_LOCUS2785</name>
</gene>
<evidence type="ECO:0000313" key="4">
    <source>
        <dbReference type="EMBL" id="CAD6501427.1"/>
    </source>
</evidence>
<dbReference type="CDD" id="cd00067">
    <property type="entry name" value="GAL4"/>
    <property type="match status" value="1"/>
</dbReference>
<name>A0A9W4GDD3_BLUGR</name>
<protein>
    <submittedName>
        <fullName evidence="4">BgTH12-01679</fullName>
    </submittedName>
</protein>
<evidence type="ECO:0000259" key="3">
    <source>
        <dbReference type="PROSITE" id="PS50048"/>
    </source>
</evidence>
<dbReference type="PANTHER" id="PTHR47784">
    <property type="entry name" value="STEROL UPTAKE CONTROL PROTEIN 2"/>
    <property type="match status" value="1"/>
</dbReference>
<sequence length="416" mass="47349">MDQQPAALVKPIKPVKPRRSHCKSRNGCLHCKQRRVKCDEQYPTCGPCAKRQLTCDFRSTRSQSSLSDYLGTSPRHSISPRLGTNSPISASNEISQIDSDTTTRLVELKLFHHFSTQTYRTIAFKAADHVILQKYVPEIALSHPFLMNVIFAMAALHLEWLDPNRSKSWLRIGLNYQNRTLVKFTGVLQEINKQNCEAVAICSMFISVTSLAVPAVTSDETSVDPFSEISSRRSLSEGINNILRAYESDLTTGPLKDWFESVIEWGRCKPERTEVTNTGDNPLTTEQVETYYSVLESISWLKGYIQKHPTENQEALLESCTLFEDFISPISRIRIVTGSLFWIVSIDIKIIQQLNIDIMSRLIFLHYGVIFHVLRDRWFVDGAGKRIIASLIENNETSDSEEFKNMILWARNVVGL</sequence>
<dbReference type="PROSITE" id="PS50048">
    <property type="entry name" value="ZN2_CY6_FUNGAL_2"/>
    <property type="match status" value="1"/>
</dbReference>
<keyword evidence="1" id="KW-0539">Nucleus</keyword>
<evidence type="ECO:0000313" key="5">
    <source>
        <dbReference type="Proteomes" id="UP000683417"/>
    </source>
</evidence>
<dbReference type="PROSITE" id="PS00463">
    <property type="entry name" value="ZN2_CY6_FUNGAL_1"/>
    <property type="match status" value="1"/>
</dbReference>
<feature type="domain" description="Zn(2)-C6 fungal-type" evidence="3">
    <location>
        <begin position="27"/>
        <end position="57"/>
    </location>
</feature>
<comment type="caution">
    <text evidence="4">The sequence shown here is derived from an EMBL/GenBank/DDBJ whole genome shotgun (WGS) entry which is preliminary data.</text>
</comment>
<dbReference type="InterPro" id="IPR001138">
    <property type="entry name" value="Zn2Cys6_DnaBD"/>
</dbReference>
<dbReference type="GO" id="GO:0001228">
    <property type="term" value="F:DNA-binding transcription activator activity, RNA polymerase II-specific"/>
    <property type="evidence" value="ECO:0007669"/>
    <property type="project" value="TreeGrafter"/>
</dbReference>
<feature type="compositionally biased region" description="Polar residues" evidence="2">
    <location>
        <begin position="82"/>
        <end position="91"/>
    </location>
</feature>
<dbReference type="InterPro" id="IPR053157">
    <property type="entry name" value="Sterol_Uptake_Regulator"/>
</dbReference>
<feature type="region of interest" description="Disordered" evidence="2">
    <location>
        <begin position="64"/>
        <end position="91"/>
    </location>
</feature>
<dbReference type="GO" id="GO:0008270">
    <property type="term" value="F:zinc ion binding"/>
    <property type="evidence" value="ECO:0007669"/>
    <property type="project" value="InterPro"/>
</dbReference>